<dbReference type="InterPro" id="IPR011990">
    <property type="entry name" value="TPR-like_helical_dom_sf"/>
</dbReference>
<feature type="region of interest" description="Disordered" evidence="4">
    <location>
        <begin position="10"/>
        <end position="60"/>
    </location>
</feature>
<keyword evidence="2" id="KW-0802">TPR repeat</keyword>
<dbReference type="EMBL" id="FQNC01000013">
    <property type="protein sequence ID" value="SGY15041.1"/>
    <property type="molecule type" value="Genomic_DNA"/>
</dbReference>
<evidence type="ECO:0000256" key="1">
    <source>
        <dbReference type="ARBA" id="ARBA00022737"/>
    </source>
</evidence>
<dbReference type="AlphaFoldDB" id="A0A2X0LVU4"/>
<organism evidence="6 7">
    <name type="scientific">Microbotryum silenes-dioicae</name>
    <dbReference type="NCBI Taxonomy" id="796604"/>
    <lineage>
        <taxon>Eukaryota</taxon>
        <taxon>Fungi</taxon>
        <taxon>Dikarya</taxon>
        <taxon>Basidiomycota</taxon>
        <taxon>Pucciniomycotina</taxon>
        <taxon>Microbotryomycetes</taxon>
        <taxon>Microbotryales</taxon>
        <taxon>Microbotryaceae</taxon>
        <taxon>Microbotryum</taxon>
    </lineage>
</organism>
<feature type="region of interest" description="Disordered" evidence="4">
    <location>
        <begin position="134"/>
        <end position="179"/>
    </location>
</feature>
<feature type="compositionally biased region" description="Polar residues" evidence="4">
    <location>
        <begin position="10"/>
        <end position="28"/>
    </location>
</feature>
<evidence type="ECO:0000256" key="2">
    <source>
        <dbReference type="ARBA" id="ARBA00022803"/>
    </source>
</evidence>
<dbReference type="GO" id="GO:0034080">
    <property type="term" value="P:CENP-A containing chromatin assembly"/>
    <property type="evidence" value="ECO:0007669"/>
    <property type="project" value="TreeGrafter"/>
</dbReference>
<evidence type="ECO:0000256" key="3">
    <source>
        <dbReference type="SAM" id="Coils"/>
    </source>
</evidence>
<feature type="compositionally biased region" description="Basic and acidic residues" evidence="4">
    <location>
        <begin position="477"/>
        <end position="487"/>
    </location>
</feature>
<feature type="compositionally biased region" description="Polar residues" evidence="4">
    <location>
        <begin position="161"/>
        <end position="179"/>
    </location>
</feature>
<name>A0A2X0LVU4_9BASI</name>
<dbReference type="PANTHER" id="PTHR15081:SF1">
    <property type="entry name" value="NUCLEAR AUTOANTIGENIC SPERM PROTEIN"/>
    <property type="match status" value="1"/>
</dbReference>
<accession>A0A2X0LVU4</accession>
<evidence type="ECO:0000313" key="7">
    <source>
        <dbReference type="Proteomes" id="UP000249464"/>
    </source>
</evidence>
<feature type="compositionally biased region" description="Low complexity" evidence="4">
    <location>
        <begin position="421"/>
        <end position="431"/>
    </location>
</feature>
<evidence type="ECO:0000256" key="4">
    <source>
        <dbReference type="SAM" id="MobiDB-lite"/>
    </source>
</evidence>
<evidence type="ECO:0000259" key="5">
    <source>
        <dbReference type="Pfam" id="PF10516"/>
    </source>
</evidence>
<dbReference type="Pfam" id="PF10516">
    <property type="entry name" value="SHNi-TPR"/>
    <property type="match status" value="1"/>
</dbReference>
<dbReference type="GO" id="GO:0006335">
    <property type="term" value="P:DNA replication-dependent chromatin assembly"/>
    <property type="evidence" value="ECO:0007669"/>
    <property type="project" value="TreeGrafter"/>
</dbReference>
<gene>
    <name evidence="6" type="primary">BQ5605_C013g07219</name>
    <name evidence="6" type="ORF">BQ5605_C013G07219</name>
</gene>
<feature type="compositionally biased region" description="Low complexity" evidence="4">
    <location>
        <begin position="442"/>
        <end position="452"/>
    </location>
</feature>
<feature type="region of interest" description="Disordered" evidence="4">
    <location>
        <begin position="191"/>
        <end position="218"/>
    </location>
</feature>
<dbReference type="PANTHER" id="PTHR15081">
    <property type="entry name" value="NUCLEAR AUTOANTIGENIC SPERM PROTEIN NASP -RELATED"/>
    <property type="match status" value="1"/>
</dbReference>
<reference evidence="6 7" key="1">
    <citation type="submission" date="2016-11" db="EMBL/GenBank/DDBJ databases">
        <authorList>
            <person name="Jaros S."/>
            <person name="Januszkiewicz K."/>
            <person name="Wedrychowicz H."/>
        </authorList>
    </citation>
    <scope>NUCLEOTIDE SEQUENCE [LARGE SCALE GENOMIC DNA]</scope>
</reference>
<dbReference type="GO" id="GO:0042393">
    <property type="term" value="F:histone binding"/>
    <property type="evidence" value="ECO:0007669"/>
    <property type="project" value="TreeGrafter"/>
</dbReference>
<dbReference type="Proteomes" id="UP000249464">
    <property type="component" value="Unassembled WGS sequence"/>
</dbReference>
<dbReference type="InterPro" id="IPR051730">
    <property type="entry name" value="NASP-like"/>
</dbReference>
<dbReference type="Gene3D" id="1.25.40.10">
    <property type="entry name" value="Tetratricopeptide repeat domain"/>
    <property type="match status" value="1"/>
</dbReference>
<dbReference type="STRING" id="796604.A0A2X0LVU4"/>
<evidence type="ECO:0000313" key="6">
    <source>
        <dbReference type="EMBL" id="SGY15041.1"/>
    </source>
</evidence>
<keyword evidence="7" id="KW-1185">Reference proteome</keyword>
<feature type="compositionally biased region" description="Low complexity" evidence="4">
    <location>
        <begin position="33"/>
        <end position="49"/>
    </location>
</feature>
<keyword evidence="1" id="KW-0677">Repeat</keyword>
<dbReference type="GO" id="GO:0005654">
    <property type="term" value="C:nucleoplasm"/>
    <property type="evidence" value="ECO:0007669"/>
    <property type="project" value="TreeGrafter"/>
</dbReference>
<feature type="region of interest" description="Disordered" evidence="4">
    <location>
        <begin position="414"/>
        <end position="487"/>
    </location>
</feature>
<feature type="compositionally biased region" description="Acidic residues" evidence="4">
    <location>
        <begin position="194"/>
        <end position="216"/>
    </location>
</feature>
<protein>
    <submittedName>
        <fullName evidence="6">BQ5605_C013g07219 protein</fullName>
    </submittedName>
</protein>
<dbReference type="InterPro" id="IPR019544">
    <property type="entry name" value="Tetratricopeptide_SHNi-TPR_dom"/>
</dbReference>
<proteinExistence type="predicted"/>
<sequence>MSLIHSFLTHSSLTPTTATSDASNSQPTGADVAPTTASEAAQAESETAPTEPPERDADAQEAPIDIAECMAAATRHFALKQWSLAAEQASYAIEAIEKQHGELSKESADALMLYGKAALQNAISQSAVLGGGNARAEQTEEAVRESNTMHYHSQHSSSQSLIMSNNPEQAVGSSSSATNPQNVAASWKFSFGGDAEDEDDDDEEGAEGDDDEDGGDEAMMVDRDDELEGAYSAFEMVRAIWSRDNDGSKETQIKIAEAQRMCGEVERESEKFDLAIKEYESALAILTSVLEPSNRTLSELHMLIALAYDMIPDSVPQAVHHAEQSKAVLLTKLAELEKVQKEGGDAGTGDDRVQKEIVDIKELIGELEEKIEDLKFVPEEAPKTEAEKQIDALLQNSNFTNALKSGQVNNLNSLVKKKKQPAAPVAESAASVEKREEGNQRTSTSSTNGTSGSKRKVDEIESGTGQGSAEVSAEGESEVKRNKAEEA</sequence>
<feature type="coiled-coil region" evidence="3">
    <location>
        <begin position="350"/>
        <end position="377"/>
    </location>
</feature>
<feature type="domain" description="Tetratricopeptide SHNi-TPR" evidence="5">
    <location>
        <begin position="263"/>
        <end position="293"/>
    </location>
</feature>
<keyword evidence="3" id="KW-0175">Coiled coil</keyword>